<evidence type="ECO:0000313" key="2">
    <source>
        <dbReference type="Proteomes" id="UP001186944"/>
    </source>
</evidence>
<keyword evidence="2" id="KW-1185">Reference proteome</keyword>
<dbReference type="CDD" id="cd09275">
    <property type="entry name" value="RNase_HI_RT_DIRS1"/>
    <property type="match status" value="1"/>
</dbReference>
<dbReference type="InterPro" id="IPR052055">
    <property type="entry name" value="Hepadnavirus_pol/RT"/>
</dbReference>
<dbReference type="Proteomes" id="UP001186944">
    <property type="component" value="Unassembled WGS sequence"/>
</dbReference>
<dbReference type="EMBL" id="VSWD01000008">
    <property type="protein sequence ID" value="KAK3095771.1"/>
    <property type="molecule type" value="Genomic_DNA"/>
</dbReference>
<accession>A0AA88Y732</accession>
<protein>
    <recommendedName>
        <fullName evidence="3">RNase H type-1 domain-containing protein</fullName>
    </recommendedName>
</protein>
<organism evidence="1 2">
    <name type="scientific">Pinctada imbricata</name>
    <name type="common">Atlantic pearl-oyster</name>
    <name type="synonym">Pinctada martensii</name>
    <dbReference type="NCBI Taxonomy" id="66713"/>
    <lineage>
        <taxon>Eukaryota</taxon>
        <taxon>Metazoa</taxon>
        <taxon>Spiralia</taxon>
        <taxon>Lophotrochozoa</taxon>
        <taxon>Mollusca</taxon>
        <taxon>Bivalvia</taxon>
        <taxon>Autobranchia</taxon>
        <taxon>Pteriomorphia</taxon>
        <taxon>Pterioida</taxon>
        <taxon>Pterioidea</taxon>
        <taxon>Pteriidae</taxon>
        <taxon>Pinctada</taxon>
    </lineage>
</organism>
<sequence length="227" mass="26193">MLKELISRKKVTLKYLQSVTGALAFCCKAIPVGRDFLRRLYTSMIGVNKSYHFVRVSNGIRDNALIWLDFLENINGRYSFPEPNWSSNDTLQLFTDSSNSAGGAYFQGEWSYIKWPKSWSEDILREMSFLELVPIVLAFSIWSTKLANKKVLLHTDNEALVPIINNKTSKSDKIMTLLRHLIFIIIERNIQIKAVHILGAENKIADAIFRLQWDRFRKEAPLAVRII</sequence>
<name>A0AA88Y732_PINIB</name>
<dbReference type="InterPro" id="IPR043502">
    <property type="entry name" value="DNA/RNA_pol_sf"/>
</dbReference>
<gene>
    <name evidence="1" type="ORF">FSP39_018836</name>
</gene>
<proteinExistence type="predicted"/>
<dbReference type="SUPFAM" id="SSF56672">
    <property type="entry name" value="DNA/RNA polymerases"/>
    <property type="match status" value="1"/>
</dbReference>
<dbReference type="PANTHER" id="PTHR33050">
    <property type="entry name" value="REVERSE TRANSCRIPTASE DOMAIN-CONTAINING PROTEIN"/>
    <property type="match status" value="1"/>
</dbReference>
<evidence type="ECO:0000313" key="1">
    <source>
        <dbReference type="EMBL" id="KAK3095771.1"/>
    </source>
</evidence>
<dbReference type="PANTHER" id="PTHR33050:SF8">
    <property type="entry name" value="REVERSE TRANSCRIPTASE DOMAIN-CONTAINING PROTEIN"/>
    <property type="match status" value="1"/>
</dbReference>
<dbReference type="AlphaFoldDB" id="A0AA88Y732"/>
<evidence type="ECO:0008006" key="3">
    <source>
        <dbReference type="Google" id="ProtNLM"/>
    </source>
</evidence>
<reference evidence="1" key="1">
    <citation type="submission" date="2019-08" db="EMBL/GenBank/DDBJ databases">
        <title>The improved chromosome-level genome for the pearl oyster Pinctada fucata martensii using PacBio sequencing and Hi-C.</title>
        <authorList>
            <person name="Zheng Z."/>
        </authorList>
    </citation>
    <scope>NUCLEOTIDE SEQUENCE</scope>
    <source>
        <strain evidence="1">ZZ-2019</strain>
        <tissue evidence="1">Adductor muscle</tissue>
    </source>
</reference>
<comment type="caution">
    <text evidence="1">The sequence shown here is derived from an EMBL/GenBank/DDBJ whole genome shotgun (WGS) entry which is preliminary data.</text>
</comment>